<dbReference type="InterPro" id="IPR050397">
    <property type="entry name" value="Env_Response_Regulators"/>
</dbReference>
<accession>A0A1S7NLY2</accession>
<dbReference type="AlphaFoldDB" id="A0A1S7NLY2"/>
<dbReference type="SUPFAM" id="SSF46785">
    <property type="entry name" value="Winged helix' DNA-binding domain"/>
    <property type="match status" value="1"/>
</dbReference>
<dbReference type="Pfam" id="PF13545">
    <property type="entry name" value="HTH_Crp_2"/>
    <property type="match status" value="1"/>
</dbReference>
<name>A0A1S7NLY2_9HYPH</name>
<dbReference type="GO" id="GO:0003700">
    <property type="term" value="F:DNA-binding transcription factor activity"/>
    <property type="evidence" value="ECO:0007669"/>
    <property type="project" value="TreeGrafter"/>
</dbReference>
<dbReference type="InterPro" id="IPR000595">
    <property type="entry name" value="cNMP-bd_dom"/>
</dbReference>
<dbReference type="PANTHER" id="PTHR24567">
    <property type="entry name" value="CRP FAMILY TRANSCRIPTIONAL REGULATORY PROTEIN"/>
    <property type="match status" value="1"/>
</dbReference>
<dbReference type="InterPro" id="IPR018490">
    <property type="entry name" value="cNMP-bd_dom_sf"/>
</dbReference>
<dbReference type="InterPro" id="IPR036390">
    <property type="entry name" value="WH_DNA-bd_sf"/>
</dbReference>
<evidence type="ECO:0000256" key="1">
    <source>
        <dbReference type="ARBA" id="ARBA00023015"/>
    </source>
</evidence>
<dbReference type="Gene3D" id="2.60.120.10">
    <property type="entry name" value="Jelly Rolls"/>
    <property type="match status" value="1"/>
</dbReference>
<dbReference type="Proteomes" id="UP000191988">
    <property type="component" value="Unassembled WGS sequence"/>
</dbReference>
<dbReference type="InterPro" id="IPR036388">
    <property type="entry name" value="WH-like_DNA-bd_sf"/>
</dbReference>
<dbReference type="Gene3D" id="1.10.10.10">
    <property type="entry name" value="Winged helix-like DNA-binding domain superfamily/Winged helix DNA-binding domain"/>
    <property type="match status" value="1"/>
</dbReference>
<keyword evidence="7" id="KW-1185">Reference proteome</keyword>
<dbReference type="SMART" id="SM00419">
    <property type="entry name" value="HTH_CRP"/>
    <property type="match status" value="1"/>
</dbReference>
<feature type="domain" description="HTH crp-type" evidence="5">
    <location>
        <begin position="187"/>
        <end position="255"/>
    </location>
</feature>
<keyword evidence="2" id="KW-0238">DNA-binding</keyword>
<sequence>MSSLQIGVRETEHPRFRIASDSPAKGLSGSRMDVNKTVKLSNRDRNILLRAPLIGIADDAVALKLMEAATIINVNARHVLFKEGEAAQHFYCVLSGYIRLYRLDRHGREADVRVSGPGDTFNECLIFGSDTYRYSAQAAESCTVARFELAKIRALIDQEPAIAKAVMRCLSNSLLGTMDCIANDRLQTAPQRVAHYLINQGPRDATSFSLRLPFQKSLLAGKLGLAPEALSRAFSALKKSGVTVRGRIVQVNDVAALKQI</sequence>
<dbReference type="SUPFAM" id="SSF51206">
    <property type="entry name" value="cAMP-binding domain-like"/>
    <property type="match status" value="1"/>
</dbReference>
<dbReference type="PROSITE" id="PS51063">
    <property type="entry name" value="HTH_CRP_2"/>
    <property type="match status" value="1"/>
</dbReference>
<dbReference type="SMART" id="SM00100">
    <property type="entry name" value="cNMP"/>
    <property type="match status" value="1"/>
</dbReference>
<proteinExistence type="predicted"/>
<gene>
    <name evidence="6" type="primary">sinR</name>
    <name evidence="6" type="ORF">AGR3A_Cc100003</name>
</gene>
<keyword evidence="1" id="KW-0805">Transcription regulation</keyword>
<organism evidence="6 7">
    <name type="scientific">Agrobacterium tomkonis CFBP 6623</name>
    <dbReference type="NCBI Taxonomy" id="1183432"/>
    <lineage>
        <taxon>Bacteria</taxon>
        <taxon>Pseudomonadati</taxon>
        <taxon>Pseudomonadota</taxon>
        <taxon>Alphaproteobacteria</taxon>
        <taxon>Hyphomicrobiales</taxon>
        <taxon>Rhizobiaceae</taxon>
        <taxon>Rhizobium/Agrobacterium group</taxon>
        <taxon>Agrobacterium</taxon>
        <taxon>Agrobacterium tumefaciens complex</taxon>
    </lineage>
</organism>
<evidence type="ECO:0000256" key="2">
    <source>
        <dbReference type="ARBA" id="ARBA00023125"/>
    </source>
</evidence>
<dbReference type="InterPro" id="IPR014710">
    <property type="entry name" value="RmlC-like_jellyroll"/>
</dbReference>
<dbReference type="PROSITE" id="PS50042">
    <property type="entry name" value="CNMP_BINDING_3"/>
    <property type="match status" value="1"/>
</dbReference>
<dbReference type="STRING" id="1183432.AGR3A_Cc100003"/>
<reference evidence="7" key="1">
    <citation type="submission" date="2016-01" db="EMBL/GenBank/DDBJ databases">
        <authorList>
            <person name="Regsiter A."/>
            <person name="william w."/>
        </authorList>
    </citation>
    <scope>NUCLEOTIDE SEQUENCE [LARGE SCALE GENOMIC DNA]</scope>
    <source>
        <strain evidence="7">CFBP 6623</strain>
    </source>
</reference>
<dbReference type="Pfam" id="PF00027">
    <property type="entry name" value="cNMP_binding"/>
    <property type="match status" value="1"/>
</dbReference>
<keyword evidence="3" id="KW-0804">Transcription</keyword>
<dbReference type="InterPro" id="IPR012318">
    <property type="entry name" value="HTH_CRP"/>
</dbReference>
<dbReference type="EMBL" id="FBWK01000002">
    <property type="protein sequence ID" value="CUX08871.1"/>
    <property type="molecule type" value="Genomic_DNA"/>
</dbReference>
<evidence type="ECO:0000256" key="3">
    <source>
        <dbReference type="ARBA" id="ARBA00023163"/>
    </source>
</evidence>
<evidence type="ECO:0000313" key="7">
    <source>
        <dbReference type="Proteomes" id="UP000191988"/>
    </source>
</evidence>
<feature type="domain" description="Cyclic nucleotide-binding" evidence="4">
    <location>
        <begin position="53"/>
        <end position="156"/>
    </location>
</feature>
<evidence type="ECO:0000259" key="5">
    <source>
        <dbReference type="PROSITE" id="PS51063"/>
    </source>
</evidence>
<evidence type="ECO:0000259" key="4">
    <source>
        <dbReference type="PROSITE" id="PS50042"/>
    </source>
</evidence>
<evidence type="ECO:0000313" key="6">
    <source>
        <dbReference type="EMBL" id="CUX08871.1"/>
    </source>
</evidence>
<dbReference type="GO" id="GO:0003677">
    <property type="term" value="F:DNA binding"/>
    <property type="evidence" value="ECO:0007669"/>
    <property type="project" value="UniProtKB-KW"/>
</dbReference>
<dbReference type="PANTHER" id="PTHR24567:SF26">
    <property type="entry name" value="REGULATORY PROTEIN YEIL"/>
    <property type="match status" value="1"/>
</dbReference>
<dbReference type="GO" id="GO:0005829">
    <property type="term" value="C:cytosol"/>
    <property type="evidence" value="ECO:0007669"/>
    <property type="project" value="TreeGrafter"/>
</dbReference>
<dbReference type="CDD" id="cd00038">
    <property type="entry name" value="CAP_ED"/>
    <property type="match status" value="1"/>
</dbReference>
<protein>
    <submittedName>
        <fullName evidence="6">Regulator of biofilm formation, Fnr family</fullName>
    </submittedName>
</protein>